<accession>B4D5Q2</accession>
<keyword evidence="3" id="KW-1185">Reference proteome</keyword>
<gene>
    <name evidence="2" type="ORF">CfE428DRAFT_4241</name>
</gene>
<dbReference type="InterPro" id="IPR011040">
    <property type="entry name" value="Sialidase"/>
</dbReference>
<dbReference type="AlphaFoldDB" id="B4D5Q2"/>
<protein>
    <submittedName>
        <fullName evidence="2">Glycosyl hydrolase BNR repeat-containing protein</fullName>
    </submittedName>
</protein>
<dbReference type="eggNOG" id="COG4409">
    <property type="taxonomic scope" value="Bacteria"/>
</dbReference>
<organism evidence="2 3">
    <name type="scientific">Chthoniobacter flavus Ellin428</name>
    <dbReference type="NCBI Taxonomy" id="497964"/>
    <lineage>
        <taxon>Bacteria</taxon>
        <taxon>Pseudomonadati</taxon>
        <taxon>Verrucomicrobiota</taxon>
        <taxon>Spartobacteria</taxon>
        <taxon>Chthoniobacterales</taxon>
        <taxon>Chthoniobacteraceae</taxon>
        <taxon>Chthoniobacter</taxon>
    </lineage>
</organism>
<feature type="domain" description="Sialidase" evidence="1">
    <location>
        <begin position="153"/>
        <end position="372"/>
    </location>
</feature>
<evidence type="ECO:0000313" key="2">
    <source>
        <dbReference type="EMBL" id="EDY18105.1"/>
    </source>
</evidence>
<name>B4D5Q2_9BACT</name>
<keyword evidence="2" id="KW-0378">Hydrolase</keyword>
<proteinExistence type="predicted"/>
<evidence type="ECO:0000313" key="3">
    <source>
        <dbReference type="Proteomes" id="UP000005824"/>
    </source>
</evidence>
<dbReference type="GO" id="GO:0016787">
    <property type="term" value="F:hydrolase activity"/>
    <property type="evidence" value="ECO:0007669"/>
    <property type="project" value="UniProtKB-KW"/>
</dbReference>
<sequence>MVPPNFSIVTSRRRFIHGAGLATTAAVLGAHVRAQSAAPRAVVEDVRTISLQPQYYHGWPTVTRRRNGDLALVVSGGRQGHICPFGRVEMMVSRDQGATWHWPQVILDSPSDDRDAGILETAKGTLLATTFTSLAYERLLLDAEKKQGQPGAWPEERLRAWQLAYTRFNAEERKANLGEWMIRSNDGGITWSARYPTIVNSPHGPIQLSDGRLLYAGKQLWTPEKRVGVCVSNDDGTAWQWLAEIPARAGDSVAQYHELHAVEAGEGRLLVHIRNENKNGHGETLQTESTDGGKTWSEPHSIGVWGLPSFLNRLHDGRLLMTYGHRRAPLGNQARVSTDAGRTWSEPLIIYGDGPSGDLGYPSTVEFDDGSLLTVWYEHLKESPYAVLRQARWKITT</sequence>
<dbReference type="PANTHER" id="PTHR43752">
    <property type="entry name" value="BNR/ASP-BOX REPEAT FAMILY PROTEIN"/>
    <property type="match status" value="1"/>
</dbReference>
<dbReference type="STRING" id="497964.CfE428DRAFT_4241"/>
<dbReference type="RefSeq" id="WP_006981565.1">
    <property type="nucleotide sequence ID" value="NZ_ABVL01000014.1"/>
</dbReference>
<dbReference type="SUPFAM" id="SSF50939">
    <property type="entry name" value="Sialidases"/>
    <property type="match status" value="1"/>
</dbReference>
<dbReference type="Proteomes" id="UP000005824">
    <property type="component" value="Unassembled WGS sequence"/>
</dbReference>
<dbReference type="Gene3D" id="2.120.10.10">
    <property type="match status" value="1"/>
</dbReference>
<dbReference type="InterPro" id="IPR006311">
    <property type="entry name" value="TAT_signal"/>
</dbReference>
<dbReference type="PROSITE" id="PS51318">
    <property type="entry name" value="TAT"/>
    <property type="match status" value="1"/>
</dbReference>
<dbReference type="EMBL" id="ABVL01000014">
    <property type="protein sequence ID" value="EDY18105.1"/>
    <property type="molecule type" value="Genomic_DNA"/>
</dbReference>
<dbReference type="InterPro" id="IPR036278">
    <property type="entry name" value="Sialidase_sf"/>
</dbReference>
<comment type="caution">
    <text evidence="2">The sequence shown here is derived from an EMBL/GenBank/DDBJ whole genome shotgun (WGS) entry which is preliminary data.</text>
</comment>
<dbReference type="Pfam" id="PF13088">
    <property type="entry name" value="BNR_2"/>
    <property type="match status" value="1"/>
</dbReference>
<dbReference type="CDD" id="cd15482">
    <property type="entry name" value="Sialidase_non-viral"/>
    <property type="match status" value="1"/>
</dbReference>
<dbReference type="PANTHER" id="PTHR43752:SF2">
    <property type="entry name" value="BNR_ASP-BOX REPEAT FAMILY PROTEIN"/>
    <property type="match status" value="1"/>
</dbReference>
<evidence type="ECO:0000259" key="1">
    <source>
        <dbReference type="Pfam" id="PF13088"/>
    </source>
</evidence>
<reference evidence="2 3" key="1">
    <citation type="journal article" date="2011" name="J. Bacteriol.">
        <title>Genome sequence of Chthoniobacter flavus Ellin428, an aerobic heterotrophic soil bacterium.</title>
        <authorList>
            <person name="Kant R."/>
            <person name="van Passel M.W."/>
            <person name="Palva A."/>
            <person name="Lucas S."/>
            <person name="Lapidus A."/>
            <person name="Glavina Del Rio T."/>
            <person name="Dalin E."/>
            <person name="Tice H."/>
            <person name="Bruce D."/>
            <person name="Goodwin L."/>
            <person name="Pitluck S."/>
            <person name="Larimer F.W."/>
            <person name="Land M.L."/>
            <person name="Hauser L."/>
            <person name="Sangwan P."/>
            <person name="de Vos W.M."/>
            <person name="Janssen P.H."/>
            <person name="Smidt H."/>
        </authorList>
    </citation>
    <scope>NUCLEOTIDE SEQUENCE [LARGE SCALE GENOMIC DNA]</scope>
    <source>
        <strain evidence="2 3">Ellin428</strain>
    </source>
</reference>
<dbReference type="InParanoid" id="B4D5Q2"/>